<reference evidence="2 3" key="1">
    <citation type="submission" date="2018-12" db="EMBL/GenBank/DDBJ databases">
        <authorList>
            <consortium name="Pathogen Informatics"/>
        </authorList>
    </citation>
    <scope>NUCLEOTIDE SEQUENCE [LARGE SCALE GENOMIC DNA]</scope>
    <source>
        <strain evidence="2 3">NCTC13193</strain>
    </source>
</reference>
<gene>
    <name evidence="2" type="ORF">NCTC13193_02653</name>
</gene>
<protein>
    <submittedName>
        <fullName evidence="2">Uncharacterized protein</fullName>
    </submittedName>
</protein>
<accession>A0A3S5F2A8</accession>
<proteinExistence type="predicted"/>
<dbReference type="EMBL" id="LR134492">
    <property type="protein sequence ID" value="VEI69411.1"/>
    <property type="molecule type" value="Genomic_DNA"/>
</dbReference>
<evidence type="ECO:0000313" key="3">
    <source>
        <dbReference type="Proteomes" id="UP000270487"/>
    </source>
</evidence>
<evidence type="ECO:0000256" key="1">
    <source>
        <dbReference type="SAM" id="MobiDB-lite"/>
    </source>
</evidence>
<sequence>MEDLIKEIKQAYAASEKAFSHEPMPFDERISAVNQWWSAVTPGKVMRLVNSLEKGDYTPPPKGEPEDVSGCGV</sequence>
<dbReference type="AlphaFoldDB" id="A0A3S5F2A8"/>
<evidence type="ECO:0000313" key="2">
    <source>
        <dbReference type="EMBL" id="VEI69411.1"/>
    </source>
</evidence>
<dbReference type="RefSeq" id="WP_141132069.1">
    <property type="nucleotide sequence ID" value="NZ_CAMKUD010000009.1"/>
</dbReference>
<feature type="region of interest" description="Disordered" evidence="1">
    <location>
        <begin position="53"/>
        <end position="73"/>
    </location>
</feature>
<dbReference type="Proteomes" id="UP000270487">
    <property type="component" value="Chromosome"/>
</dbReference>
<name>A0A3S5F2A8_SERFO</name>
<organism evidence="2 3">
    <name type="scientific">Serratia fonticola</name>
    <dbReference type="NCBI Taxonomy" id="47917"/>
    <lineage>
        <taxon>Bacteria</taxon>
        <taxon>Pseudomonadati</taxon>
        <taxon>Pseudomonadota</taxon>
        <taxon>Gammaproteobacteria</taxon>
        <taxon>Enterobacterales</taxon>
        <taxon>Yersiniaceae</taxon>
        <taxon>Serratia</taxon>
    </lineage>
</organism>